<dbReference type="InterPro" id="IPR000375">
    <property type="entry name" value="Dynamin_stalk"/>
</dbReference>
<organism evidence="6 7">
    <name type="scientific">Colletotrichum tabaci</name>
    <dbReference type="NCBI Taxonomy" id="1209068"/>
    <lineage>
        <taxon>Eukaryota</taxon>
        <taxon>Fungi</taxon>
        <taxon>Dikarya</taxon>
        <taxon>Ascomycota</taxon>
        <taxon>Pezizomycotina</taxon>
        <taxon>Sordariomycetes</taxon>
        <taxon>Hypocreomycetidae</taxon>
        <taxon>Glomerellales</taxon>
        <taxon>Glomerellaceae</taxon>
        <taxon>Colletotrichum</taxon>
        <taxon>Colletotrichum destructivum species complex</taxon>
    </lineage>
</organism>
<keyword evidence="2" id="KW-0342">GTP-binding</keyword>
<dbReference type="SUPFAM" id="SSF52540">
    <property type="entry name" value="P-loop containing nucleoside triphosphate hydrolases"/>
    <property type="match status" value="1"/>
</dbReference>
<accession>A0AAV9TMD6</accession>
<dbReference type="GO" id="GO:0016020">
    <property type="term" value="C:membrane"/>
    <property type="evidence" value="ECO:0007669"/>
    <property type="project" value="TreeGrafter"/>
</dbReference>
<dbReference type="InterPro" id="IPR001401">
    <property type="entry name" value="Dynamin_GTPase"/>
</dbReference>
<dbReference type="EMBL" id="JASAOK010000012">
    <property type="protein sequence ID" value="KAK6224604.1"/>
    <property type="molecule type" value="Genomic_DNA"/>
</dbReference>
<keyword evidence="7" id="KW-1185">Reference proteome</keyword>
<dbReference type="FunFam" id="3.40.50.300:FF:001425">
    <property type="entry name" value="Dynamin GTPase, putative"/>
    <property type="match status" value="1"/>
</dbReference>
<evidence type="ECO:0000256" key="2">
    <source>
        <dbReference type="ARBA" id="ARBA00023134"/>
    </source>
</evidence>
<dbReference type="PRINTS" id="PR00195">
    <property type="entry name" value="DYNAMIN"/>
</dbReference>
<keyword evidence="1" id="KW-0547">Nucleotide-binding</keyword>
<evidence type="ECO:0000313" key="6">
    <source>
        <dbReference type="EMBL" id="KAK6224604.1"/>
    </source>
</evidence>
<evidence type="ECO:0000259" key="4">
    <source>
        <dbReference type="PROSITE" id="PS51388"/>
    </source>
</evidence>
<protein>
    <submittedName>
        <fullName evidence="6">Dynamin family protein</fullName>
    </submittedName>
</protein>
<evidence type="ECO:0000259" key="5">
    <source>
        <dbReference type="PROSITE" id="PS51718"/>
    </source>
</evidence>
<dbReference type="Pfam" id="PF00350">
    <property type="entry name" value="Dynamin_N"/>
    <property type="match status" value="1"/>
</dbReference>
<dbReference type="Pfam" id="PF01031">
    <property type="entry name" value="Dynamin_M"/>
    <property type="match status" value="1"/>
</dbReference>
<dbReference type="CDD" id="cd08771">
    <property type="entry name" value="DLP_1"/>
    <property type="match status" value="1"/>
</dbReference>
<dbReference type="GO" id="GO:0005739">
    <property type="term" value="C:mitochondrion"/>
    <property type="evidence" value="ECO:0007669"/>
    <property type="project" value="TreeGrafter"/>
</dbReference>
<dbReference type="PROSITE" id="PS51718">
    <property type="entry name" value="G_DYNAMIN_2"/>
    <property type="match status" value="1"/>
</dbReference>
<comment type="caution">
    <text evidence="6">The sequence shown here is derived from an EMBL/GenBank/DDBJ whole genome shotgun (WGS) entry which is preliminary data.</text>
</comment>
<dbReference type="InterPro" id="IPR022812">
    <property type="entry name" value="Dynamin"/>
</dbReference>
<dbReference type="Proteomes" id="UP001327957">
    <property type="component" value="Unassembled WGS sequence"/>
</dbReference>
<reference evidence="6 7" key="1">
    <citation type="submission" date="2023-04" db="EMBL/GenBank/DDBJ databases">
        <title>Colletotrichum tabacum stain YC1 causing leaf anthracnose on Nicotiana tabacum(L.) cv.</title>
        <authorList>
            <person name="Ji Z."/>
            <person name="Wang M."/>
            <person name="Zhang J."/>
            <person name="Wang N."/>
            <person name="Zhou Z."/>
        </authorList>
    </citation>
    <scope>NUCLEOTIDE SEQUENCE [LARGE SCALE GENOMIC DNA]</scope>
    <source>
        <strain evidence="6 7">YC1</strain>
    </source>
</reference>
<dbReference type="GO" id="GO:0005525">
    <property type="term" value="F:GTP binding"/>
    <property type="evidence" value="ECO:0007669"/>
    <property type="project" value="InterPro"/>
</dbReference>
<name>A0AAV9TMD6_9PEZI</name>
<dbReference type="PROSITE" id="PS51388">
    <property type="entry name" value="GED"/>
    <property type="match status" value="1"/>
</dbReference>
<dbReference type="GO" id="GO:0048312">
    <property type="term" value="P:intracellular distribution of mitochondria"/>
    <property type="evidence" value="ECO:0007669"/>
    <property type="project" value="TreeGrafter"/>
</dbReference>
<evidence type="ECO:0000313" key="7">
    <source>
        <dbReference type="Proteomes" id="UP001327957"/>
    </source>
</evidence>
<dbReference type="GO" id="GO:0006897">
    <property type="term" value="P:endocytosis"/>
    <property type="evidence" value="ECO:0007669"/>
    <property type="project" value="TreeGrafter"/>
</dbReference>
<feature type="domain" description="GED" evidence="4">
    <location>
        <begin position="640"/>
        <end position="728"/>
    </location>
</feature>
<dbReference type="GO" id="GO:0000266">
    <property type="term" value="P:mitochondrial fission"/>
    <property type="evidence" value="ECO:0007669"/>
    <property type="project" value="TreeGrafter"/>
</dbReference>
<dbReference type="SMART" id="SM00053">
    <property type="entry name" value="DYNc"/>
    <property type="match status" value="1"/>
</dbReference>
<sequence length="728" mass="82239">MAPAHSKTQAPGLGNRNLLDKIDKLRELGISKQVALPQLVVVGDQSSGKSSVLESLTGYYFPRSVGLCTRHATEIVCRRENTSSIVVTIQPFDATFERAERAKAFRREIQSLKGEEFANVLKEAADVMGLKISTDDTSEGAAFSKDVLRVEICGPDEEHLTIIDVPGIFENAQDGVSTARDVALVKSMVKDYIKDSRTIILAVIPCNVDVATQTILTYAAEADPEGKRTLGVLTKPDLVSENATREAAMDLIRGKRRDIQLGYYVVKNRGADDTSSSKEERDFQEKLFFGEDPWSKLDKLRLGIPALRNRLRELLMDRTKSEFPKVRREINERLAEARSKLETLGPPRSTADEQRAYLGKIVSRYTQLKDFSLNAYYTGDPLFESNLKYRLATRIREMNSAFSAMFFKSAHTRTFDELDNDEKVKTRSDEVASEPESENESFGRDDLYNVTFTMPEDEFGELDVVLSEPCMCAAPQTSGIMEHLKQLYLASRGFEMGTFNNHMLPTAFKEQSKKWESITLAHVSNVILVVHHFIFGVVQEASGDEQVLDALWSSIVEDLVKRYQMAMQQAKLLVHVEREGRSITYNPAFDRVLSKVKAKRSAKRFEDLKVTFEDYDGVDYVKYSDLEREPTDVEGVSETCNIIHDVLHSYYDIASARFSDMICTQVIDYFLIDAENSPLNVLSSNRIYKMTAEQLDMVAGEDAVTKVTREMLKSDIKLFEQGRKVLRT</sequence>
<proteinExistence type="predicted"/>
<dbReference type="InterPro" id="IPR030381">
    <property type="entry name" value="G_DYNAMIN_dom"/>
</dbReference>
<dbReference type="GO" id="GO:0016559">
    <property type="term" value="P:peroxisome fission"/>
    <property type="evidence" value="ECO:0007669"/>
    <property type="project" value="TreeGrafter"/>
</dbReference>
<gene>
    <name evidence="6" type="ORF">QIS74_02931</name>
</gene>
<evidence type="ECO:0000256" key="1">
    <source>
        <dbReference type="ARBA" id="ARBA00022741"/>
    </source>
</evidence>
<dbReference type="GO" id="GO:0008017">
    <property type="term" value="F:microtubule binding"/>
    <property type="evidence" value="ECO:0007669"/>
    <property type="project" value="TreeGrafter"/>
</dbReference>
<dbReference type="InterPro" id="IPR045063">
    <property type="entry name" value="Dynamin_N"/>
</dbReference>
<dbReference type="PANTHER" id="PTHR11566">
    <property type="entry name" value="DYNAMIN"/>
    <property type="match status" value="1"/>
</dbReference>
<dbReference type="GO" id="GO:0005874">
    <property type="term" value="C:microtubule"/>
    <property type="evidence" value="ECO:0007669"/>
    <property type="project" value="TreeGrafter"/>
</dbReference>
<dbReference type="InterPro" id="IPR020850">
    <property type="entry name" value="GED_dom"/>
</dbReference>
<feature type="domain" description="Dynamin-type G" evidence="5">
    <location>
        <begin position="33"/>
        <end position="324"/>
    </location>
</feature>
<dbReference type="GO" id="GO:0003924">
    <property type="term" value="F:GTPase activity"/>
    <property type="evidence" value="ECO:0007669"/>
    <property type="project" value="InterPro"/>
</dbReference>
<dbReference type="InterPro" id="IPR027417">
    <property type="entry name" value="P-loop_NTPase"/>
</dbReference>
<evidence type="ECO:0000256" key="3">
    <source>
        <dbReference type="SAM" id="MobiDB-lite"/>
    </source>
</evidence>
<feature type="compositionally biased region" description="Basic and acidic residues" evidence="3">
    <location>
        <begin position="421"/>
        <end position="430"/>
    </location>
</feature>
<dbReference type="Gene3D" id="3.40.50.300">
    <property type="entry name" value="P-loop containing nucleotide triphosphate hydrolases"/>
    <property type="match status" value="1"/>
</dbReference>
<feature type="region of interest" description="Disordered" evidence="3">
    <location>
        <begin position="421"/>
        <end position="442"/>
    </location>
</feature>
<dbReference type="PANTHER" id="PTHR11566:SF215">
    <property type="entry name" value="DYNAMIN GTPASE"/>
    <property type="match status" value="1"/>
</dbReference>
<dbReference type="AlphaFoldDB" id="A0AAV9TMD6"/>